<accession>A0A1X9LK89</accession>
<dbReference type="InterPro" id="IPR004474">
    <property type="entry name" value="LytR_CpsA_psr"/>
</dbReference>
<evidence type="ECO:0000256" key="1">
    <source>
        <dbReference type="ARBA" id="ARBA00006068"/>
    </source>
</evidence>
<dbReference type="Gene3D" id="3.40.630.190">
    <property type="entry name" value="LCP protein"/>
    <property type="match status" value="1"/>
</dbReference>
<feature type="domain" description="Cell envelope-related transcriptional attenuator" evidence="4">
    <location>
        <begin position="207"/>
        <end position="361"/>
    </location>
</feature>
<evidence type="ECO:0000256" key="2">
    <source>
        <dbReference type="SAM" id="MobiDB-lite"/>
    </source>
</evidence>
<dbReference type="Pfam" id="PF03816">
    <property type="entry name" value="LytR_cpsA_psr"/>
    <property type="match status" value="1"/>
</dbReference>
<sequence>MPSFAMPLSSAPRRPARDGARRCGGRTGACFHDTNRRRWARLLATPSFMRQNALFVVPVTRGRSTRGPAVTDPFDPTAGSRDAVPRRRTFSARTTRAEVRRPTRIRPVARHGRQHATRRWLVVMRWLGLAAAILGVSAVTVAAYATWSISSRIQTVELADASTGADAGTAADADGPIRGSVNLLLVGSDTREGQSPDFGDTQGSLGDATMLVHISADRTNATVVSFPRDLVVPVPACPSPSGGTFDPLDAQPLNMTLSYGGLPCTVLTVERLTGLDIPYAAEVRFDGVVEMSNALGGVPVCVAQPIDDDLTGIHLGAGLHELQGMDALQFLRTRSGVGDGSEAGRISSQQVFLASLLRTIKSDAALGDVGTMYALASAASQNMVLSTSLASPERLASIGTALREVDLGSVVFAGYPGVPSDEGDFAGMPRPDYADAAVLIGAIGADQPVAVPAVGVAAAPDTSGVVPTPSPSGSSASDSGEPDSGDPSTATGGSAATGSAAPGSSAPGSGSAAAGAVTVLPPTITGQSAAAPTCTVGNAGR</sequence>
<evidence type="ECO:0000313" key="5">
    <source>
        <dbReference type="EMBL" id="ARJ04341.1"/>
    </source>
</evidence>
<organism evidence="5 6">
    <name type="scientific">Cnuibacter physcomitrellae</name>
    <dbReference type="NCBI Taxonomy" id="1619308"/>
    <lineage>
        <taxon>Bacteria</taxon>
        <taxon>Bacillati</taxon>
        <taxon>Actinomycetota</taxon>
        <taxon>Actinomycetes</taxon>
        <taxon>Micrococcales</taxon>
        <taxon>Microbacteriaceae</taxon>
        <taxon>Cnuibacter</taxon>
    </lineage>
</organism>
<dbReference type="KEGG" id="cphy:B5808_03175"/>
<reference evidence="5 6" key="1">
    <citation type="submission" date="2017-04" db="EMBL/GenBank/DDBJ databases">
        <authorList>
            <person name="Afonso C.L."/>
            <person name="Miller P.J."/>
            <person name="Scott M.A."/>
            <person name="Spackman E."/>
            <person name="Goraichik I."/>
            <person name="Dimitrov K.M."/>
            <person name="Suarez D.L."/>
            <person name="Swayne D.E."/>
        </authorList>
    </citation>
    <scope>NUCLEOTIDE SEQUENCE [LARGE SCALE GENOMIC DNA]</scope>
    <source>
        <strain evidence="6">XA(T)</strain>
    </source>
</reference>
<dbReference type="Proteomes" id="UP000192775">
    <property type="component" value="Chromosome"/>
</dbReference>
<dbReference type="NCBIfam" id="TIGR00350">
    <property type="entry name" value="lytR_cpsA_psr"/>
    <property type="match status" value="1"/>
</dbReference>
<keyword evidence="3" id="KW-1133">Transmembrane helix</keyword>
<protein>
    <recommendedName>
        <fullName evidence="4">Cell envelope-related transcriptional attenuator domain-containing protein</fullName>
    </recommendedName>
</protein>
<dbReference type="STRING" id="1619308.B5808_03175"/>
<feature type="region of interest" description="Disordered" evidence="2">
    <location>
        <begin position="460"/>
        <end position="514"/>
    </location>
</feature>
<feature type="compositionally biased region" description="Low complexity" evidence="2">
    <location>
        <begin position="460"/>
        <end position="479"/>
    </location>
</feature>
<dbReference type="InterPro" id="IPR050922">
    <property type="entry name" value="LytR/CpsA/Psr_CW_biosynth"/>
</dbReference>
<name>A0A1X9LK89_9MICO</name>
<feature type="region of interest" description="Disordered" evidence="2">
    <location>
        <begin position="65"/>
        <end position="84"/>
    </location>
</feature>
<dbReference type="AlphaFoldDB" id="A0A1X9LK89"/>
<gene>
    <name evidence="5" type="ORF">B5808_03175</name>
</gene>
<keyword evidence="3" id="KW-0812">Transmembrane</keyword>
<feature type="compositionally biased region" description="Low complexity" evidence="2">
    <location>
        <begin position="485"/>
        <end position="514"/>
    </location>
</feature>
<dbReference type="EMBL" id="CP020715">
    <property type="protein sequence ID" value="ARJ04341.1"/>
    <property type="molecule type" value="Genomic_DNA"/>
</dbReference>
<dbReference type="PANTHER" id="PTHR33392">
    <property type="entry name" value="POLYISOPRENYL-TEICHOIC ACID--PEPTIDOGLYCAN TEICHOIC ACID TRANSFERASE TAGU"/>
    <property type="match status" value="1"/>
</dbReference>
<proteinExistence type="inferred from homology"/>
<comment type="similarity">
    <text evidence="1">Belongs to the LytR/CpsA/Psr (LCP) family.</text>
</comment>
<feature type="region of interest" description="Disordered" evidence="2">
    <location>
        <begin position="1"/>
        <end position="27"/>
    </location>
</feature>
<feature type="transmembrane region" description="Helical" evidence="3">
    <location>
        <begin position="126"/>
        <end position="147"/>
    </location>
</feature>
<evidence type="ECO:0000313" key="6">
    <source>
        <dbReference type="Proteomes" id="UP000192775"/>
    </source>
</evidence>
<keyword evidence="3" id="KW-0472">Membrane</keyword>
<evidence type="ECO:0000256" key="3">
    <source>
        <dbReference type="SAM" id="Phobius"/>
    </source>
</evidence>
<dbReference type="PANTHER" id="PTHR33392:SF6">
    <property type="entry name" value="POLYISOPRENYL-TEICHOIC ACID--PEPTIDOGLYCAN TEICHOIC ACID TRANSFERASE TAGU"/>
    <property type="match status" value="1"/>
</dbReference>
<keyword evidence="6" id="KW-1185">Reference proteome</keyword>
<evidence type="ECO:0000259" key="4">
    <source>
        <dbReference type="Pfam" id="PF03816"/>
    </source>
</evidence>